<feature type="region of interest" description="Disordered" evidence="5">
    <location>
        <begin position="1"/>
        <end position="26"/>
    </location>
</feature>
<keyword evidence="9" id="KW-1185">Reference proteome</keyword>
<dbReference type="PANTHER" id="PTHR36985">
    <property type="entry name" value="TRANSLOCATION AND ASSEMBLY MODULE SUBUNIT TAMB"/>
    <property type="match status" value="1"/>
</dbReference>
<evidence type="ECO:0000256" key="4">
    <source>
        <dbReference type="ARBA" id="ARBA00023136"/>
    </source>
</evidence>
<keyword evidence="3 6" id="KW-1133">Transmembrane helix</keyword>
<evidence type="ECO:0000256" key="5">
    <source>
        <dbReference type="SAM" id="MobiDB-lite"/>
    </source>
</evidence>
<dbReference type="GO" id="GO:0009306">
    <property type="term" value="P:protein secretion"/>
    <property type="evidence" value="ECO:0007669"/>
    <property type="project" value="InterPro"/>
</dbReference>
<evidence type="ECO:0000256" key="2">
    <source>
        <dbReference type="ARBA" id="ARBA00022692"/>
    </source>
</evidence>
<dbReference type="PANTHER" id="PTHR36985:SF1">
    <property type="entry name" value="TRANSLOCATION AND ASSEMBLY MODULE SUBUNIT TAMB"/>
    <property type="match status" value="1"/>
</dbReference>
<organism evidence="8 9">
    <name type="scientific">Acidovorax soli</name>
    <dbReference type="NCBI Taxonomy" id="592050"/>
    <lineage>
        <taxon>Bacteria</taxon>
        <taxon>Pseudomonadati</taxon>
        <taxon>Pseudomonadota</taxon>
        <taxon>Betaproteobacteria</taxon>
        <taxon>Burkholderiales</taxon>
        <taxon>Comamonadaceae</taxon>
        <taxon>Acidovorax</taxon>
    </lineage>
</organism>
<dbReference type="GO" id="GO:0005886">
    <property type="term" value="C:plasma membrane"/>
    <property type="evidence" value="ECO:0007669"/>
    <property type="project" value="InterPro"/>
</dbReference>
<dbReference type="InterPro" id="IPR007452">
    <property type="entry name" value="TamB_C"/>
</dbReference>
<dbReference type="GeneID" id="34234063"/>
<evidence type="ECO:0000256" key="1">
    <source>
        <dbReference type="ARBA" id="ARBA00004167"/>
    </source>
</evidence>
<name>A0A1H3WEH8_9BURK</name>
<reference evidence="9" key="1">
    <citation type="submission" date="2016-10" db="EMBL/GenBank/DDBJ databases">
        <authorList>
            <person name="Varghese N."/>
            <person name="Submissions S."/>
        </authorList>
    </citation>
    <scope>NUCLEOTIDE SEQUENCE [LARGE SCALE GENOMIC DNA]</scope>
    <source>
        <strain evidence="9">DSM 25157</strain>
    </source>
</reference>
<evidence type="ECO:0000313" key="8">
    <source>
        <dbReference type="EMBL" id="SDZ84804.1"/>
    </source>
</evidence>
<protein>
    <submittedName>
        <fullName evidence="8">Translocation and assembly module TamB</fullName>
    </submittedName>
</protein>
<evidence type="ECO:0000256" key="6">
    <source>
        <dbReference type="SAM" id="Phobius"/>
    </source>
</evidence>
<dbReference type="GO" id="GO:0097347">
    <property type="term" value="C:TAM protein secretion complex"/>
    <property type="evidence" value="ECO:0007669"/>
    <property type="project" value="TreeGrafter"/>
</dbReference>
<feature type="region of interest" description="Disordered" evidence="5">
    <location>
        <begin position="846"/>
        <end position="866"/>
    </location>
</feature>
<evidence type="ECO:0000256" key="3">
    <source>
        <dbReference type="ARBA" id="ARBA00022989"/>
    </source>
</evidence>
<accession>A0A1H3WEH8</accession>
<comment type="subcellular location">
    <subcellularLocation>
        <location evidence="1">Membrane</location>
        <topology evidence="1">Single-pass membrane protein</topology>
    </subcellularLocation>
</comment>
<feature type="domain" description="Translocation and assembly module TamB C-terminal" evidence="7">
    <location>
        <begin position="1031"/>
        <end position="1387"/>
    </location>
</feature>
<dbReference type="RefSeq" id="WP_092696906.1">
    <property type="nucleotide sequence ID" value="NZ_CAXIQL010000038.1"/>
</dbReference>
<gene>
    <name evidence="8" type="ORF">SAMN05421875_102196</name>
</gene>
<dbReference type="Pfam" id="PF04357">
    <property type="entry name" value="TamB"/>
    <property type="match status" value="1"/>
</dbReference>
<keyword evidence="4 6" id="KW-0472">Membrane</keyword>
<dbReference type="STRING" id="592050.SAMN05421875_102196"/>
<feature type="region of interest" description="Disordered" evidence="5">
    <location>
        <begin position="1019"/>
        <end position="1041"/>
    </location>
</feature>
<dbReference type="EMBL" id="FNQJ01000002">
    <property type="protein sequence ID" value="SDZ84804.1"/>
    <property type="molecule type" value="Genomic_DNA"/>
</dbReference>
<keyword evidence="2 6" id="KW-0812">Transmembrane</keyword>
<feature type="transmembrane region" description="Helical" evidence="6">
    <location>
        <begin position="38"/>
        <end position="60"/>
    </location>
</feature>
<sequence>MRHKPPARRAPPADFSAGGATPSTAPARGLRTHQALRLTGWLLVCLCALVLAAGTLAWWWSGRDSSLATLLARAALYLPAGQTLESREVSGSLRSGGRIGWLRWSSPTLRVEVSDARVGWQLAPLLQRRLELGEVHAARLAITPLGPPSAESPTPLDTLVLPLQIGLPFRIDRLQWAGTPAVETTALVGDYRFDGHQHHLSISDVALAQGRYIARATLDAQAPMALDATVDGNLHQAVPGSGTSVQVQAHATLQGTLSGAAAQLQLEARLRPVAQTAQTPQSAEAATPEAMQADLQATLAPWVPQPVQQVQAALRAVNLATLWPQAPATLLHGTLQAGPTAAPGWAVQAQIQNALAGPWDQSRLPLTALAASATWDGTRWSVPGATASVGQGTATLQGHYTPATGAIDAQAQLRQLPPEALHSALAAAHLSGSVVAQTQGNGSVAFTADIGAGQARAPRGPALRINTLQARGQWQAQEGGGTVRLDRLLVDAMQARLQATGLQVALGAIAVQGQMQLTVPGASAHAQGALAPRTGAGELQLQWTDADRTQRWLAQLPGLAAALPGVALKGQAQLAGRWTGGWQSLAEQLQAARERKAPPADKAPFTLQATLSAPQFDLTLPPGDGTTAVPTSVQVQSLQAQLSGSLVQATLALDGQLRTGPLQTTLHTRVAGGLASAALWKVQVNTLRVQVQDTQRPGPWTLALAEPLAISAQVGPATSAPGGVVLQAAAGQARLTGPLPGSVALQWQPLRYQSGPGTAMRLQSQGRLQGLPFAWLDALGLEGAPAVAGQPVQPLLARLGLGGDMLLEGQWKVDAGAALRAQASLRRTSGDLHILTGEATPVTVLQSSGQGTGAGSPTAITAPPPGNRAGVYQAELTLEAEDQALRARLLWASERAGEIDASASTRLTLGESLADATWAPDAPLAASVRARLPDVGVWSALAPPGWRVRGTLDANATLSGTRNAPHWAGTLGADGLAVRSVVDGVDLQNGQLRATLRGNQLELTELRLQGGRGSNARIAGFSGNRTPAPQDGGTLTGSGRLTWGEPGAGLSGMAMDITAEARALQVLVRADRQVSVSGQVQAQLQQGQFSLRGKLTTDRATVILPDESAPRLGSDVVVRSAAKDREAQAKAQAAGRAHQKAAQAETTRPPAVAITLNLGRDFALQGQGITTRLTGELDIRSSTVPGAPPRVTGEVRTDAGRYRAWGQMLDVETGLIRFNGPYNNPALDILALRPNISVRAGVQVTGTALAPRVRLYSDPELPDAEKLSWVVLGRDAANGGAEAAVLQQAALALLGRGGGSGNPTAQVASRLGLDEIGFKGSGAGEDAASAALTFGKRLSKDMYVTYERSLSGTLGTLYIFYDLSRRLTLRGQTGEKSAVDIIYTVRYD</sequence>
<proteinExistence type="predicted"/>
<dbReference type="Proteomes" id="UP000199002">
    <property type="component" value="Unassembled WGS sequence"/>
</dbReference>
<evidence type="ECO:0000313" key="9">
    <source>
        <dbReference type="Proteomes" id="UP000199002"/>
    </source>
</evidence>
<evidence type="ECO:0000259" key="7">
    <source>
        <dbReference type="Pfam" id="PF04357"/>
    </source>
</evidence>